<feature type="region of interest" description="Disordered" evidence="1">
    <location>
        <begin position="32"/>
        <end position="64"/>
    </location>
</feature>
<accession>A0A9N9P9B0</accession>
<dbReference type="AlphaFoldDB" id="A0A9N9P9B0"/>
<keyword evidence="3" id="KW-1185">Reference proteome</keyword>
<feature type="compositionally biased region" description="Polar residues" evidence="1">
    <location>
        <begin position="32"/>
        <end position="42"/>
    </location>
</feature>
<feature type="non-terminal residue" evidence="2">
    <location>
        <position position="64"/>
    </location>
</feature>
<reference evidence="2" key="1">
    <citation type="submission" date="2021-06" db="EMBL/GenBank/DDBJ databases">
        <authorList>
            <person name="Kallberg Y."/>
            <person name="Tangrot J."/>
            <person name="Rosling A."/>
        </authorList>
    </citation>
    <scope>NUCLEOTIDE SEQUENCE</scope>
    <source>
        <strain evidence="2">MA453B</strain>
    </source>
</reference>
<evidence type="ECO:0000313" key="2">
    <source>
        <dbReference type="EMBL" id="CAG8795072.1"/>
    </source>
</evidence>
<evidence type="ECO:0000313" key="3">
    <source>
        <dbReference type="Proteomes" id="UP000789405"/>
    </source>
</evidence>
<organism evidence="2 3">
    <name type="scientific">Dentiscutata erythropus</name>
    <dbReference type="NCBI Taxonomy" id="1348616"/>
    <lineage>
        <taxon>Eukaryota</taxon>
        <taxon>Fungi</taxon>
        <taxon>Fungi incertae sedis</taxon>
        <taxon>Mucoromycota</taxon>
        <taxon>Glomeromycotina</taxon>
        <taxon>Glomeromycetes</taxon>
        <taxon>Diversisporales</taxon>
        <taxon>Gigasporaceae</taxon>
        <taxon>Dentiscutata</taxon>
    </lineage>
</organism>
<proteinExistence type="predicted"/>
<sequence>YDGCSEYELEELQNSEQDYDYYSEHELGYDSQNSELDYNSQDSELDYDSQNSDSQNSEPYFNLL</sequence>
<feature type="compositionally biased region" description="Low complexity" evidence="1">
    <location>
        <begin position="48"/>
        <end position="57"/>
    </location>
</feature>
<name>A0A9N9P9B0_9GLOM</name>
<dbReference type="EMBL" id="CAJVPY010030159">
    <property type="protein sequence ID" value="CAG8795072.1"/>
    <property type="molecule type" value="Genomic_DNA"/>
</dbReference>
<evidence type="ECO:0000256" key="1">
    <source>
        <dbReference type="SAM" id="MobiDB-lite"/>
    </source>
</evidence>
<comment type="caution">
    <text evidence="2">The sequence shown here is derived from an EMBL/GenBank/DDBJ whole genome shotgun (WGS) entry which is preliminary data.</text>
</comment>
<protein>
    <submittedName>
        <fullName evidence="2">22737_t:CDS:1</fullName>
    </submittedName>
</protein>
<gene>
    <name evidence="2" type="ORF">DERYTH_LOCUS22196</name>
</gene>
<feature type="non-terminal residue" evidence="2">
    <location>
        <position position="1"/>
    </location>
</feature>
<dbReference type="Proteomes" id="UP000789405">
    <property type="component" value="Unassembled WGS sequence"/>
</dbReference>